<comment type="subcellular location">
    <subcellularLocation>
        <location evidence="1">Membrane</location>
        <topology evidence="1">Multi-pass membrane protein</topology>
    </subcellularLocation>
</comment>
<dbReference type="Gene3D" id="3.30.40.10">
    <property type="entry name" value="Zinc/RING finger domain, C3HC4 (zinc finger)"/>
    <property type="match status" value="1"/>
</dbReference>
<evidence type="ECO:0000256" key="7">
    <source>
        <dbReference type="ARBA" id="ARBA00023136"/>
    </source>
</evidence>
<name>A0AAI8YSJ2_9PEZI</name>
<evidence type="ECO:0000256" key="4">
    <source>
        <dbReference type="ARBA" id="ARBA00022771"/>
    </source>
</evidence>
<organism evidence="10 11">
    <name type="scientific">Lecanosticta acicola</name>
    <dbReference type="NCBI Taxonomy" id="111012"/>
    <lineage>
        <taxon>Eukaryota</taxon>
        <taxon>Fungi</taxon>
        <taxon>Dikarya</taxon>
        <taxon>Ascomycota</taxon>
        <taxon>Pezizomycotina</taxon>
        <taxon>Dothideomycetes</taxon>
        <taxon>Dothideomycetidae</taxon>
        <taxon>Mycosphaerellales</taxon>
        <taxon>Mycosphaerellaceae</taxon>
        <taxon>Lecanosticta</taxon>
    </lineage>
</organism>
<dbReference type="SUPFAM" id="SSF57850">
    <property type="entry name" value="RING/U-box"/>
    <property type="match status" value="1"/>
</dbReference>
<dbReference type="GO" id="GO:0016020">
    <property type="term" value="C:membrane"/>
    <property type="evidence" value="ECO:0007669"/>
    <property type="project" value="UniProtKB-SubCell"/>
</dbReference>
<protein>
    <submittedName>
        <fullName evidence="10">RING finger domain-containing</fullName>
    </submittedName>
</protein>
<dbReference type="InterPro" id="IPR011016">
    <property type="entry name" value="Znf_RING-CH"/>
</dbReference>
<evidence type="ECO:0000256" key="1">
    <source>
        <dbReference type="ARBA" id="ARBA00004141"/>
    </source>
</evidence>
<feature type="region of interest" description="Disordered" evidence="8">
    <location>
        <begin position="324"/>
        <end position="421"/>
    </location>
</feature>
<evidence type="ECO:0000256" key="8">
    <source>
        <dbReference type="SAM" id="MobiDB-lite"/>
    </source>
</evidence>
<feature type="region of interest" description="Disordered" evidence="8">
    <location>
        <begin position="1"/>
        <end position="64"/>
    </location>
</feature>
<sequence>MASLPARRPSQRRVSPTERPQTPSSQSQTSSIRSRSEDSQTIVVNRPEEEQQPQAEERGQQQEAEDDANLKKCWVCYCDSTEDTPESSPWRDPCPCALVAHEKCLLDWIADMEAPNKSRGGSIAAPKIECPQCKSEIKLARPRDYVVDAVRGLDRIGAKLVFHGAGAALGGMVYQASMAWGMHSIYTVFGAEDGWQVLRPLIYNAVRPPTEVYIGTPEGVGRQFLQVLIDHAAYWRLYIGVPLISPILIISQTSLADGVLPVLPVVFFASQVHSPNNALDFAQWPPSASFAFALLPYVRGLYNLGYKHLFAEREKRWLEELQPRANLDGGGDGNAGEGPNADQQEDGEFEVRIDGGIWDDWEGPAPAAQGAANAAQEQAGEDEAAPGPNVEDNRPLPNGGGNEAPVQQPQQPAQQQAGNQPIQRRLAFSPTAIAESVLGALLFPTIAGIAGEALKFVLPRSWTSLPAPTSTWRWNIKPASNRTFLSQKWARSLVGGCLFVVCKDALMLYVRWKMVQMHRNRRILDYDRRSARTAA</sequence>
<dbReference type="Proteomes" id="UP001296104">
    <property type="component" value="Unassembled WGS sequence"/>
</dbReference>
<feature type="compositionally biased region" description="Low complexity" evidence="8">
    <location>
        <begin position="17"/>
        <end position="33"/>
    </location>
</feature>
<keyword evidence="5" id="KW-0862">Zinc</keyword>
<dbReference type="PROSITE" id="PS51292">
    <property type="entry name" value="ZF_RING_CH"/>
    <property type="match status" value="1"/>
</dbReference>
<comment type="caution">
    <text evidence="10">The sequence shown here is derived from an EMBL/GenBank/DDBJ whole genome shotgun (WGS) entry which is preliminary data.</text>
</comment>
<keyword evidence="3" id="KW-0479">Metal-binding</keyword>
<evidence type="ECO:0000256" key="3">
    <source>
        <dbReference type="ARBA" id="ARBA00022723"/>
    </source>
</evidence>
<evidence type="ECO:0000256" key="6">
    <source>
        <dbReference type="ARBA" id="ARBA00022989"/>
    </source>
</evidence>
<proteinExistence type="predicted"/>
<keyword evidence="7" id="KW-0472">Membrane</keyword>
<evidence type="ECO:0000313" key="10">
    <source>
        <dbReference type="EMBL" id="CAK3822600.1"/>
    </source>
</evidence>
<feature type="compositionally biased region" description="Low complexity" evidence="8">
    <location>
        <begin position="404"/>
        <end position="421"/>
    </location>
</feature>
<dbReference type="GO" id="GO:0008270">
    <property type="term" value="F:zinc ion binding"/>
    <property type="evidence" value="ECO:0007669"/>
    <property type="project" value="UniProtKB-KW"/>
</dbReference>
<evidence type="ECO:0000259" key="9">
    <source>
        <dbReference type="PROSITE" id="PS51292"/>
    </source>
</evidence>
<gene>
    <name evidence="10" type="ORF">LECACI_7A001203</name>
</gene>
<evidence type="ECO:0000313" key="11">
    <source>
        <dbReference type="Proteomes" id="UP001296104"/>
    </source>
</evidence>
<keyword evidence="6" id="KW-1133">Transmembrane helix</keyword>
<evidence type="ECO:0000256" key="2">
    <source>
        <dbReference type="ARBA" id="ARBA00022692"/>
    </source>
</evidence>
<feature type="compositionally biased region" description="Low complexity" evidence="8">
    <location>
        <begin position="363"/>
        <end position="378"/>
    </location>
</feature>
<keyword evidence="11" id="KW-1185">Reference proteome</keyword>
<dbReference type="AlphaFoldDB" id="A0AAI8YSJ2"/>
<dbReference type="EMBL" id="CAVMBE010000004">
    <property type="protein sequence ID" value="CAK3822600.1"/>
    <property type="molecule type" value="Genomic_DNA"/>
</dbReference>
<dbReference type="PANTHER" id="PTHR46283">
    <property type="entry name" value="E3 UBIQUITIN-PROTEIN LIGASE MARCH5"/>
    <property type="match status" value="1"/>
</dbReference>
<evidence type="ECO:0000256" key="5">
    <source>
        <dbReference type="ARBA" id="ARBA00022833"/>
    </source>
</evidence>
<feature type="domain" description="RING-CH-type" evidence="9">
    <location>
        <begin position="65"/>
        <end position="140"/>
    </location>
</feature>
<accession>A0AAI8YSJ2</accession>
<dbReference type="InterPro" id="IPR013083">
    <property type="entry name" value="Znf_RING/FYVE/PHD"/>
</dbReference>
<reference evidence="10" key="1">
    <citation type="submission" date="2023-11" db="EMBL/GenBank/DDBJ databases">
        <authorList>
            <person name="Alioto T."/>
            <person name="Alioto T."/>
            <person name="Gomez Garrido J."/>
        </authorList>
    </citation>
    <scope>NUCLEOTIDE SEQUENCE</scope>
</reference>
<keyword evidence="4" id="KW-0863">Zinc-finger</keyword>
<keyword evidence="2" id="KW-0812">Transmembrane</keyword>